<keyword evidence="2" id="KW-0547">Nucleotide-binding</keyword>
<dbReference type="SMART" id="SM00487">
    <property type="entry name" value="DEXDc"/>
    <property type="match status" value="1"/>
</dbReference>
<dbReference type="AlphaFoldDB" id="A0A8H4NA61"/>
<protein>
    <submittedName>
        <fullName evidence="7">SNF2-related protein</fullName>
    </submittedName>
</protein>
<dbReference type="CDD" id="cd18793">
    <property type="entry name" value="SF2_C_SNF"/>
    <property type="match status" value="1"/>
</dbReference>
<dbReference type="Pfam" id="PF00176">
    <property type="entry name" value="SNF2-rel_dom"/>
    <property type="match status" value="1"/>
</dbReference>
<reference evidence="7" key="1">
    <citation type="submission" date="2020-04" db="EMBL/GenBank/DDBJ databases">
        <title>Genome Assembly and Annotation of Botryosphaeria dothidea sdau 11-99, a Latent Pathogen of Apple Fruit Ring Rot in China.</title>
        <authorList>
            <person name="Yu C."/>
            <person name="Diao Y."/>
            <person name="Lu Q."/>
            <person name="Zhao J."/>
            <person name="Cui S."/>
            <person name="Peng C."/>
            <person name="He B."/>
            <person name="Liu H."/>
        </authorList>
    </citation>
    <scope>NUCLEOTIDE SEQUENCE [LARGE SCALE GENOMIC DNA]</scope>
    <source>
        <strain evidence="7">Sdau11-99</strain>
    </source>
</reference>
<gene>
    <name evidence="7" type="ORF">GTA08_BOTSDO12806</name>
</gene>
<accession>A0A8H4NA61</accession>
<name>A0A8H4NA61_9PEZI</name>
<evidence type="ECO:0000256" key="2">
    <source>
        <dbReference type="ARBA" id="ARBA00022741"/>
    </source>
</evidence>
<dbReference type="EMBL" id="WWBZ02000009">
    <property type="protein sequence ID" value="KAF4311501.1"/>
    <property type="molecule type" value="Genomic_DNA"/>
</dbReference>
<evidence type="ECO:0000256" key="1">
    <source>
        <dbReference type="ARBA" id="ARBA00004123"/>
    </source>
</evidence>
<keyword evidence="3" id="KW-0378">Hydrolase</keyword>
<dbReference type="PANTHER" id="PTHR45626">
    <property type="entry name" value="TRANSCRIPTION TERMINATION FACTOR 2-RELATED"/>
    <property type="match status" value="1"/>
</dbReference>
<dbReference type="InterPro" id="IPR000330">
    <property type="entry name" value="SNF2_N"/>
</dbReference>
<dbReference type="Gene3D" id="3.40.50.300">
    <property type="entry name" value="P-loop containing nucleotide triphosphate hydrolases"/>
    <property type="match status" value="1"/>
</dbReference>
<comment type="subcellular location">
    <subcellularLocation>
        <location evidence="1">Nucleus</location>
    </subcellularLocation>
</comment>
<dbReference type="PROSITE" id="PS51194">
    <property type="entry name" value="HELICASE_CTER"/>
    <property type="match status" value="1"/>
</dbReference>
<evidence type="ECO:0000259" key="5">
    <source>
        <dbReference type="PROSITE" id="PS51192"/>
    </source>
</evidence>
<dbReference type="PROSITE" id="PS51192">
    <property type="entry name" value="HELICASE_ATP_BIND_1"/>
    <property type="match status" value="1"/>
</dbReference>
<dbReference type="InterPro" id="IPR038718">
    <property type="entry name" value="SNF2-like_sf"/>
</dbReference>
<dbReference type="OrthoDB" id="448448at2759"/>
<feature type="domain" description="Helicase ATP-binding" evidence="5">
    <location>
        <begin position="185"/>
        <end position="369"/>
    </location>
</feature>
<evidence type="ECO:0000256" key="3">
    <source>
        <dbReference type="ARBA" id="ARBA00022801"/>
    </source>
</evidence>
<evidence type="ECO:0000313" key="8">
    <source>
        <dbReference type="Proteomes" id="UP000572817"/>
    </source>
</evidence>
<dbReference type="InterPro" id="IPR050628">
    <property type="entry name" value="SNF2_RAD54_helicase_TF"/>
</dbReference>
<dbReference type="SUPFAM" id="SSF52540">
    <property type="entry name" value="P-loop containing nucleoside triphosphate hydrolases"/>
    <property type="match status" value="2"/>
</dbReference>
<evidence type="ECO:0000259" key="6">
    <source>
        <dbReference type="PROSITE" id="PS51194"/>
    </source>
</evidence>
<feature type="domain" description="Helicase C-terminal" evidence="6">
    <location>
        <begin position="485"/>
        <end position="619"/>
    </location>
</feature>
<dbReference type="InterPro" id="IPR001650">
    <property type="entry name" value="Helicase_C-like"/>
</dbReference>
<evidence type="ECO:0000256" key="4">
    <source>
        <dbReference type="ARBA" id="ARBA00022840"/>
    </source>
</evidence>
<dbReference type="SMART" id="SM00490">
    <property type="entry name" value="HELICc"/>
    <property type="match status" value="1"/>
</dbReference>
<dbReference type="InterPro" id="IPR014001">
    <property type="entry name" value="Helicase_ATP-bd"/>
</dbReference>
<dbReference type="InterPro" id="IPR027417">
    <property type="entry name" value="P-loop_NTPase"/>
</dbReference>
<comment type="caution">
    <text evidence="7">The sequence shown here is derived from an EMBL/GenBank/DDBJ whole genome shotgun (WGS) entry which is preliminary data.</text>
</comment>
<sequence length="619" mass="70320">MDNHTAEAIVVLSEERGTLVQIMLVFTNPTQSKQAVRAFLDAIVYGPYGLFEDVGDFTQECNLYLQDPVGCICNLPYINPHRLSKAEHPPMTYDFPRSYYRSNAYAPRDVSEFFANFESEETPDTVNTPAALRTQLHPHQRQALAFMKRRERGLALFGPQKDIWMAEGKGSNWRFLNCITGDEQCTAPPEFKGGILADEMGLGKTLSMIALVASDKDSEFQMEQDIHDAGQSSGSCKQSTLIVVPSPLLQVWFYQLEQHLHPTGIRWTKHHDSHRIVKLQDLRQHDIVLTTYQTIAAERSQGKHLGSPIFTAQWGRIILDEAHNIRNRKNLTAKAVFSLKADCRWAMTGTPVQNSLNDFASLLEFLRVHPFEVPSAFDRFIQNPLKEDNTEEAIGRLKRLVHCIVLRRLKQTVQLPARQDIIRYVHFTPEEHLCYKRVSCPVEKMLDDLAHQQSTGRACPSEPVRMESDKSQLASPEPPVRISSKVAALINDVRAHLDEKSVVFSFWTKSLDMVERALQMVEIESVRFDGRVSARDREEALRRLRDDPQARVLLITTSCGAVGLDLTAASRAYLLEPQWNPTTEDQALARIHRMGQKNPVTTIRLVVKDSFEEVTLPKN</sequence>
<dbReference type="InterPro" id="IPR002464">
    <property type="entry name" value="DNA/RNA_helicase_DEAH_CS"/>
</dbReference>
<dbReference type="Gene3D" id="3.40.50.10810">
    <property type="entry name" value="Tandem AAA-ATPase domain"/>
    <property type="match status" value="1"/>
</dbReference>
<proteinExistence type="predicted"/>
<dbReference type="GO" id="GO:0005634">
    <property type="term" value="C:nucleus"/>
    <property type="evidence" value="ECO:0007669"/>
    <property type="project" value="UniProtKB-SubCell"/>
</dbReference>
<dbReference type="InterPro" id="IPR049730">
    <property type="entry name" value="SNF2/RAD54-like_C"/>
</dbReference>
<organism evidence="7 8">
    <name type="scientific">Botryosphaeria dothidea</name>
    <dbReference type="NCBI Taxonomy" id="55169"/>
    <lineage>
        <taxon>Eukaryota</taxon>
        <taxon>Fungi</taxon>
        <taxon>Dikarya</taxon>
        <taxon>Ascomycota</taxon>
        <taxon>Pezizomycotina</taxon>
        <taxon>Dothideomycetes</taxon>
        <taxon>Dothideomycetes incertae sedis</taxon>
        <taxon>Botryosphaeriales</taxon>
        <taxon>Botryosphaeriaceae</taxon>
        <taxon>Botryosphaeria</taxon>
    </lineage>
</organism>
<dbReference type="GO" id="GO:0005524">
    <property type="term" value="F:ATP binding"/>
    <property type="evidence" value="ECO:0007669"/>
    <property type="project" value="UniProtKB-KW"/>
</dbReference>
<dbReference type="GO" id="GO:0008094">
    <property type="term" value="F:ATP-dependent activity, acting on DNA"/>
    <property type="evidence" value="ECO:0007669"/>
    <property type="project" value="TreeGrafter"/>
</dbReference>
<dbReference type="PROSITE" id="PS00690">
    <property type="entry name" value="DEAH_ATP_HELICASE"/>
    <property type="match status" value="1"/>
</dbReference>
<dbReference type="Proteomes" id="UP000572817">
    <property type="component" value="Unassembled WGS sequence"/>
</dbReference>
<dbReference type="GO" id="GO:0006281">
    <property type="term" value="P:DNA repair"/>
    <property type="evidence" value="ECO:0007669"/>
    <property type="project" value="TreeGrafter"/>
</dbReference>
<dbReference type="CDD" id="cd18008">
    <property type="entry name" value="DEXDc_SHPRH-like"/>
    <property type="match status" value="1"/>
</dbReference>
<dbReference type="Pfam" id="PF00271">
    <property type="entry name" value="Helicase_C"/>
    <property type="match status" value="1"/>
</dbReference>
<dbReference type="GO" id="GO:0016787">
    <property type="term" value="F:hydrolase activity"/>
    <property type="evidence" value="ECO:0007669"/>
    <property type="project" value="UniProtKB-KW"/>
</dbReference>
<keyword evidence="4" id="KW-0067">ATP-binding</keyword>
<dbReference type="PANTHER" id="PTHR45626:SF22">
    <property type="entry name" value="DNA REPAIR PROTEIN RAD5"/>
    <property type="match status" value="1"/>
</dbReference>
<evidence type="ECO:0000313" key="7">
    <source>
        <dbReference type="EMBL" id="KAF4311501.1"/>
    </source>
</evidence>
<keyword evidence="8" id="KW-1185">Reference proteome</keyword>